<dbReference type="EMBL" id="ML978287">
    <property type="protein sequence ID" value="KAF2024691.1"/>
    <property type="molecule type" value="Genomic_DNA"/>
</dbReference>
<evidence type="ECO:0000256" key="10">
    <source>
        <dbReference type="SAM" id="MobiDB-lite"/>
    </source>
</evidence>
<evidence type="ECO:0000256" key="5">
    <source>
        <dbReference type="ARBA" id="ARBA00022729"/>
    </source>
</evidence>
<feature type="compositionally biased region" description="Pro residues" evidence="10">
    <location>
        <begin position="133"/>
        <end position="150"/>
    </location>
</feature>
<name>A0A9P4LFP5_9PLEO</name>
<dbReference type="InterPro" id="IPR017853">
    <property type="entry name" value="GH"/>
</dbReference>
<keyword evidence="9" id="KW-0961">Cell wall biogenesis/degradation</keyword>
<feature type="region of interest" description="Disordered" evidence="10">
    <location>
        <begin position="74"/>
        <end position="98"/>
    </location>
</feature>
<dbReference type="PANTHER" id="PTHR16631:SF14">
    <property type="entry name" value="FAMILY 17 GLUCOSIDASE SCW10-RELATED"/>
    <property type="match status" value="1"/>
</dbReference>
<feature type="region of interest" description="Disordered" evidence="10">
    <location>
        <begin position="122"/>
        <end position="187"/>
    </location>
</feature>
<evidence type="ECO:0000256" key="9">
    <source>
        <dbReference type="ARBA" id="ARBA00023316"/>
    </source>
</evidence>
<dbReference type="OrthoDB" id="941679at2759"/>
<dbReference type="InterPro" id="IPR050732">
    <property type="entry name" value="Beta-glucan_modifiers"/>
</dbReference>
<proteinExistence type="inferred from homology"/>
<keyword evidence="8" id="KW-0326">Glycosidase</keyword>
<comment type="caution">
    <text evidence="12">The sequence shown here is derived from an EMBL/GenBank/DDBJ whole genome shotgun (WGS) entry which is preliminary data.</text>
</comment>
<comment type="similarity">
    <text evidence="2">Belongs to the glycosyl hydrolase 17 family.</text>
</comment>
<dbReference type="GO" id="GO:0009277">
    <property type="term" value="C:fungal-type cell wall"/>
    <property type="evidence" value="ECO:0007669"/>
    <property type="project" value="TreeGrafter"/>
</dbReference>
<reference evidence="12" key="1">
    <citation type="journal article" date="2020" name="Stud. Mycol.">
        <title>101 Dothideomycetes genomes: a test case for predicting lifestyles and emergence of pathogens.</title>
        <authorList>
            <person name="Haridas S."/>
            <person name="Albert R."/>
            <person name="Binder M."/>
            <person name="Bloem J."/>
            <person name="Labutti K."/>
            <person name="Salamov A."/>
            <person name="Andreopoulos B."/>
            <person name="Baker S."/>
            <person name="Barry K."/>
            <person name="Bills G."/>
            <person name="Bluhm B."/>
            <person name="Cannon C."/>
            <person name="Castanera R."/>
            <person name="Culley D."/>
            <person name="Daum C."/>
            <person name="Ezra D."/>
            <person name="Gonzalez J."/>
            <person name="Henrissat B."/>
            <person name="Kuo A."/>
            <person name="Liang C."/>
            <person name="Lipzen A."/>
            <person name="Lutzoni F."/>
            <person name="Magnuson J."/>
            <person name="Mondo S."/>
            <person name="Nolan M."/>
            <person name="Ohm R."/>
            <person name="Pangilinan J."/>
            <person name="Park H.-J."/>
            <person name="Ramirez L."/>
            <person name="Alfaro M."/>
            <person name="Sun H."/>
            <person name="Tritt A."/>
            <person name="Yoshinaga Y."/>
            <person name="Zwiers L.-H."/>
            <person name="Turgeon B."/>
            <person name="Goodwin S."/>
            <person name="Spatafora J."/>
            <person name="Crous P."/>
            <person name="Grigoriev I."/>
        </authorList>
    </citation>
    <scope>NUCLEOTIDE SEQUENCE</scope>
    <source>
        <strain evidence="12">CBS 110217</strain>
    </source>
</reference>
<protein>
    <submittedName>
        <fullName evidence="12">Glycoside hydrolase</fullName>
    </submittedName>
</protein>
<dbReference type="AlphaFoldDB" id="A0A9P4LFP5"/>
<feature type="compositionally biased region" description="Low complexity" evidence="10">
    <location>
        <begin position="122"/>
        <end position="132"/>
    </location>
</feature>
<dbReference type="GO" id="GO:0042973">
    <property type="term" value="F:glucan endo-1,3-beta-D-glucosidase activity"/>
    <property type="evidence" value="ECO:0007669"/>
    <property type="project" value="TreeGrafter"/>
</dbReference>
<dbReference type="SUPFAM" id="SSF51445">
    <property type="entry name" value="(Trans)glycosidases"/>
    <property type="match status" value="1"/>
</dbReference>
<sequence>MKSIVLASGLVTGLLVGAASGRPLLKKRALVTEVIYVTETVADVVVYVDVDGVPYTTSTPGEVASTPSAVVSTTSSIAAPTTEPAPALPVPSSSSAPAPLPAPLSALPSFGLATSVEINRVSTTSEAPQTTQTPPPAPSSESPSAPPPAPSSSTAPDVPVQKTDNSGGLGMGVTYDPFAGTGEDSRCKTDQEIADDFDRMKDFKAVRIYGMDCNQIPLAVQNAQRLNQKLMAGAYLSNQGNGEDLGQVIQTWKNAIDQYSGGRWDIVSLFSVENERVNDHDMTVSDVVNAINRARGQLRGLGYTGPVGAVETVPATIDNPAICDASDIAMINCHAFFDSNTVAQDAGKFVKSQVQLVANACNNKRVVVTESGWPHQGDPNGKAVPSPENQRIALQSIRNNFDHDMFFHNAFDSTWKTDWASSFNAERYWGIM</sequence>
<evidence type="ECO:0000313" key="12">
    <source>
        <dbReference type="EMBL" id="KAF2024691.1"/>
    </source>
</evidence>
<dbReference type="Proteomes" id="UP000799777">
    <property type="component" value="Unassembled WGS sequence"/>
</dbReference>
<evidence type="ECO:0000256" key="3">
    <source>
        <dbReference type="ARBA" id="ARBA00022512"/>
    </source>
</evidence>
<comment type="subcellular location">
    <subcellularLocation>
        <location evidence="1">Secreted</location>
        <location evidence="1">Cell wall</location>
    </subcellularLocation>
</comment>
<dbReference type="GO" id="GO:0005576">
    <property type="term" value="C:extracellular region"/>
    <property type="evidence" value="ECO:0007669"/>
    <property type="project" value="UniProtKB-ARBA"/>
</dbReference>
<keyword evidence="6 12" id="KW-0378">Hydrolase</keyword>
<keyword evidence="5 11" id="KW-0732">Signal</keyword>
<dbReference type="GO" id="GO:0009986">
    <property type="term" value="C:cell surface"/>
    <property type="evidence" value="ECO:0007669"/>
    <property type="project" value="TreeGrafter"/>
</dbReference>
<keyword evidence="7" id="KW-0325">Glycoprotein</keyword>
<feature type="chain" id="PRO_5040174433" evidence="11">
    <location>
        <begin position="22"/>
        <end position="432"/>
    </location>
</feature>
<dbReference type="PANTHER" id="PTHR16631">
    <property type="entry name" value="GLUCAN 1,3-BETA-GLUCOSIDASE"/>
    <property type="match status" value="1"/>
</dbReference>
<dbReference type="FunFam" id="3.20.20.80:FF:000111">
    <property type="entry name" value="Soluble cell wall protein"/>
    <property type="match status" value="1"/>
</dbReference>
<dbReference type="GO" id="GO:0071555">
    <property type="term" value="P:cell wall organization"/>
    <property type="evidence" value="ECO:0007669"/>
    <property type="project" value="UniProtKB-KW"/>
</dbReference>
<evidence type="ECO:0000256" key="1">
    <source>
        <dbReference type="ARBA" id="ARBA00004191"/>
    </source>
</evidence>
<keyword evidence="4" id="KW-0964">Secreted</keyword>
<keyword evidence="13" id="KW-1185">Reference proteome</keyword>
<evidence type="ECO:0000256" key="7">
    <source>
        <dbReference type="ARBA" id="ARBA00023180"/>
    </source>
</evidence>
<gene>
    <name evidence="12" type="ORF">EK21DRAFT_117536</name>
</gene>
<evidence type="ECO:0000256" key="2">
    <source>
        <dbReference type="ARBA" id="ARBA00008773"/>
    </source>
</evidence>
<feature type="signal peptide" evidence="11">
    <location>
        <begin position="1"/>
        <end position="21"/>
    </location>
</feature>
<dbReference type="Gene3D" id="3.20.20.80">
    <property type="entry name" value="Glycosidases"/>
    <property type="match status" value="1"/>
</dbReference>
<evidence type="ECO:0000256" key="11">
    <source>
        <dbReference type="SAM" id="SignalP"/>
    </source>
</evidence>
<evidence type="ECO:0000256" key="4">
    <source>
        <dbReference type="ARBA" id="ARBA00022525"/>
    </source>
</evidence>
<evidence type="ECO:0000256" key="6">
    <source>
        <dbReference type="ARBA" id="ARBA00022801"/>
    </source>
</evidence>
<evidence type="ECO:0000256" key="8">
    <source>
        <dbReference type="ARBA" id="ARBA00023295"/>
    </source>
</evidence>
<organism evidence="12 13">
    <name type="scientific">Setomelanomma holmii</name>
    <dbReference type="NCBI Taxonomy" id="210430"/>
    <lineage>
        <taxon>Eukaryota</taxon>
        <taxon>Fungi</taxon>
        <taxon>Dikarya</taxon>
        <taxon>Ascomycota</taxon>
        <taxon>Pezizomycotina</taxon>
        <taxon>Dothideomycetes</taxon>
        <taxon>Pleosporomycetidae</taxon>
        <taxon>Pleosporales</taxon>
        <taxon>Pleosporineae</taxon>
        <taxon>Phaeosphaeriaceae</taxon>
        <taxon>Setomelanomma</taxon>
    </lineage>
</organism>
<evidence type="ECO:0000313" key="13">
    <source>
        <dbReference type="Proteomes" id="UP000799777"/>
    </source>
</evidence>
<accession>A0A9P4LFP5</accession>
<keyword evidence="3" id="KW-0134">Cell wall</keyword>